<evidence type="ECO:0000313" key="3">
    <source>
        <dbReference type="EMBL" id="MCW3806190.1"/>
    </source>
</evidence>
<dbReference type="SMART" id="SM00028">
    <property type="entry name" value="TPR"/>
    <property type="match status" value="4"/>
</dbReference>
<dbReference type="Gene3D" id="1.25.40.10">
    <property type="entry name" value="Tetratricopeptide repeat domain"/>
    <property type="match status" value="2"/>
</dbReference>
<dbReference type="SUPFAM" id="SSF48452">
    <property type="entry name" value="TPR-like"/>
    <property type="match status" value="1"/>
</dbReference>
<dbReference type="InterPro" id="IPR019734">
    <property type="entry name" value="TPR_rpt"/>
</dbReference>
<gene>
    <name evidence="3" type="ORF">OM074_11190</name>
</gene>
<accession>A0AAE3MEL9</accession>
<sequence length="571" mass="67198">MTLFERLFKKKNKEYPVTNDQVDIIENVEEITLFRKGAIVYIENEYQEDLNNLILGRYDFIAKLCREKGFHFVYLPKVIQNISRDKINEAQKYFNPSCLTESVENTGKYKPQDITSKVTSLIFNYFNYNKNIEPGFIRYRGDNEYSYVRILFDNESVFESNIRSYIANCRNSDPIMFRLVTSYHLAKEGRVDEIADCEFDSRALGIAKEIEEKISQLKEEGYYQLLLNTLSQSLNDIPTTKGSIIKQFQQNEVKPIISRIIIDEEFRIILPDYNNLEIKLTPLPKTVYLFFLRHPEGIVFKHLIDHKHELLYIYKLVSNRESEEEMNNSIEELIDPTKNSINEKCSRIKEAFVKHFDDSIAQYYYITGSRAKEKKITISQNKVIWKLDEKGLPTSNTAKSIQQSEQFEENERELIKKGHNLLDNENPEEAYNCFNKVLSSNPYHYDALCGRALACFDLQEFVNGVNDNTQAIEINYYATIPYHNRAECYFYLQQYELALTDINYFITRHDPRCPESYFMRGNIKEKLGDIKGACQDWFNAKSLNHPKAFAVLEKHSKVKIRKVRLDKKIYK</sequence>
<dbReference type="InterPro" id="IPR011990">
    <property type="entry name" value="TPR-like_helical_dom_sf"/>
</dbReference>
<dbReference type="PANTHER" id="PTHR44858">
    <property type="entry name" value="TETRATRICOPEPTIDE REPEAT PROTEIN 6"/>
    <property type="match status" value="1"/>
</dbReference>
<keyword evidence="1" id="KW-0677">Repeat</keyword>
<organism evidence="3 4">
    <name type="scientific">Plebeiibacterium marinum</name>
    <dbReference type="NCBI Taxonomy" id="2992111"/>
    <lineage>
        <taxon>Bacteria</taxon>
        <taxon>Pseudomonadati</taxon>
        <taxon>Bacteroidota</taxon>
        <taxon>Bacteroidia</taxon>
        <taxon>Marinilabiliales</taxon>
        <taxon>Marinilabiliaceae</taxon>
        <taxon>Plebeiibacterium</taxon>
    </lineage>
</organism>
<evidence type="ECO:0000313" key="4">
    <source>
        <dbReference type="Proteomes" id="UP001207408"/>
    </source>
</evidence>
<evidence type="ECO:0000256" key="2">
    <source>
        <dbReference type="ARBA" id="ARBA00022803"/>
    </source>
</evidence>
<proteinExistence type="predicted"/>
<dbReference type="AlphaFoldDB" id="A0AAE3MEL9"/>
<evidence type="ECO:0000256" key="1">
    <source>
        <dbReference type="ARBA" id="ARBA00022737"/>
    </source>
</evidence>
<dbReference type="Proteomes" id="UP001207408">
    <property type="component" value="Unassembled WGS sequence"/>
</dbReference>
<protein>
    <submittedName>
        <fullName evidence="3">Tetratricopeptide repeat protein</fullName>
    </submittedName>
</protein>
<reference evidence="3" key="1">
    <citation type="submission" date="2022-10" db="EMBL/GenBank/DDBJ databases">
        <authorList>
            <person name="Yu W.X."/>
        </authorList>
    </citation>
    <scope>NUCLEOTIDE SEQUENCE</scope>
    <source>
        <strain evidence="3">D04</strain>
    </source>
</reference>
<comment type="caution">
    <text evidence="3">The sequence shown here is derived from an EMBL/GenBank/DDBJ whole genome shotgun (WGS) entry which is preliminary data.</text>
</comment>
<dbReference type="Pfam" id="PF13181">
    <property type="entry name" value="TPR_8"/>
    <property type="match status" value="1"/>
</dbReference>
<dbReference type="EMBL" id="JAPDPI010000020">
    <property type="protein sequence ID" value="MCW3806190.1"/>
    <property type="molecule type" value="Genomic_DNA"/>
</dbReference>
<dbReference type="InterPro" id="IPR050498">
    <property type="entry name" value="Ycf3"/>
</dbReference>
<keyword evidence="4" id="KW-1185">Reference proteome</keyword>
<name>A0AAE3MEL9_9BACT</name>
<dbReference type="RefSeq" id="WP_301199562.1">
    <property type="nucleotide sequence ID" value="NZ_JAPDPI010000020.1"/>
</dbReference>
<dbReference type="PANTHER" id="PTHR44858:SF1">
    <property type="entry name" value="UDP-N-ACETYLGLUCOSAMINE--PEPTIDE N-ACETYLGLUCOSAMINYLTRANSFERASE SPINDLY-RELATED"/>
    <property type="match status" value="1"/>
</dbReference>
<keyword evidence="2" id="KW-0802">TPR repeat</keyword>